<dbReference type="InterPro" id="IPR003719">
    <property type="entry name" value="Phenazine_PhzF-like"/>
</dbReference>
<dbReference type="GO" id="GO:0016853">
    <property type="term" value="F:isomerase activity"/>
    <property type="evidence" value="ECO:0007669"/>
    <property type="project" value="UniProtKB-KW"/>
</dbReference>
<dbReference type="PANTHER" id="PTHR13774">
    <property type="entry name" value="PHENAZINE BIOSYNTHESIS PROTEIN"/>
    <property type="match status" value="1"/>
</dbReference>
<sequence>MQTFFIDTFTGTNCKGNPTVVCLVEEPCENEQCLKLAKQFNVPVTAFVDIVTRQSVLFSIRYFTAAKQIPACGHATLAAAKVLFDLLGKDDISFITVEQIKINARQQEEAILMKYPAYSLSPVNVSTQLLESLQVKEIATASFCAELETLFIELGSAAELRSVKPLYQQLMNSSDTIKEVVLTSVSDDDRFDYMLRSFCPWIGIDEDPVTGSVHSVLAGYWSKRFNKTKLYACQASVEGGEIIVEAGDGFVWIGGRTSLSHAEQAQ</sequence>
<proteinExistence type="inferred from homology"/>
<keyword evidence="2 3" id="KW-0413">Isomerase</keyword>
<dbReference type="EMBL" id="CP060007">
    <property type="protein sequence ID" value="QNA44141.1"/>
    <property type="molecule type" value="Genomic_DNA"/>
</dbReference>
<dbReference type="NCBIfam" id="TIGR00654">
    <property type="entry name" value="PhzF_family"/>
    <property type="match status" value="1"/>
</dbReference>
<evidence type="ECO:0000256" key="2">
    <source>
        <dbReference type="ARBA" id="ARBA00023235"/>
    </source>
</evidence>
<accession>A0A7G5XF88</accession>
<dbReference type="RefSeq" id="WP_182802403.1">
    <property type="nucleotide sequence ID" value="NZ_CP060007.1"/>
</dbReference>
<comment type="similarity">
    <text evidence="1">Belongs to the PhzF family.</text>
</comment>
<dbReference type="PIRSF" id="PIRSF016184">
    <property type="entry name" value="PhzC_PhzF"/>
    <property type="match status" value="1"/>
</dbReference>
<dbReference type="SUPFAM" id="SSF54506">
    <property type="entry name" value="Diaminopimelate epimerase-like"/>
    <property type="match status" value="1"/>
</dbReference>
<dbReference type="Gene3D" id="3.10.310.10">
    <property type="entry name" value="Diaminopimelate Epimerase, Chain A, domain 1"/>
    <property type="match status" value="2"/>
</dbReference>
<dbReference type="Proteomes" id="UP000515344">
    <property type="component" value="Chromosome"/>
</dbReference>
<dbReference type="AlphaFoldDB" id="A0A7G5XF88"/>
<evidence type="ECO:0000256" key="1">
    <source>
        <dbReference type="ARBA" id="ARBA00008270"/>
    </source>
</evidence>
<evidence type="ECO:0000313" key="4">
    <source>
        <dbReference type="Proteomes" id="UP000515344"/>
    </source>
</evidence>
<dbReference type="KEGG" id="lacs:H4075_19035"/>
<organism evidence="3 4">
    <name type="scientific">Lacibacter sediminis</name>
    <dbReference type="NCBI Taxonomy" id="2760713"/>
    <lineage>
        <taxon>Bacteria</taxon>
        <taxon>Pseudomonadati</taxon>
        <taxon>Bacteroidota</taxon>
        <taxon>Chitinophagia</taxon>
        <taxon>Chitinophagales</taxon>
        <taxon>Chitinophagaceae</taxon>
        <taxon>Lacibacter</taxon>
    </lineage>
</organism>
<dbReference type="Pfam" id="PF02567">
    <property type="entry name" value="PhzC-PhzF"/>
    <property type="match status" value="1"/>
</dbReference>
<reference evidence="4" key="1">
    <citation type="submission" date="2020-08" db="EMBL/GenBank/DDBJ databases">
        <title>Lacibacter sp. S13-6-6 genome sequencing.</title>
        <authorList>
            <person name="Jin L."/>
        </authorList>
    </citation>
    <scope>NUCLEOTIDE SEQUENCE [LARGE SCALE GENOMIC DNA]</scope>
    <source>
        <strain evidence="4">S13-6-6</strain>
    </source>
</reference>
<name>A0A7G5XF88_9BACT</name>
<gene>
    <name evidence="3" type="ORF">H4075_19035</name>
</gene>
<protein>
    <submittedName>
        <fullName evidence="3">PhzF family phenazine biosynthesis isomerase</fullName>
    </submittedName>
</protein>
<dbReference type="GO" id="GO:0005737">
    <property type="term" value="C:cytoplasm"/>
    <property type="evidence" value="ECO:0007669"/>
    <property type="project" value="TreeGrafter"/>
</dbReference>
<dbReference type="PANTHER" id="PTHR13774:SF17">
    <property type="entry name" value="PHENAZINE BIOSYNTHESIS-LIKE DOMAIN-CONTAINING PROTEIN"/>
    <property type="match status" value="1"/>
</dbReference>
<evidence type="ECO:0000313" key="3">
    <source>
        <dbReference type="EMBL" id="QNA44141.1"/>
    </source>
</evidence>
<keyword evidence="4" id="KW-1185">Reference proteome</keyword>